<keyword evidence="2" id="KW-0238">DNA-binding</keyword>
<feature type="domain" description="HTH gntR-type" evidence="4">
    <location>
        <begin position="10"/>
        <end position="78"/>
    </location>
</feature>
<dbReference type="InterPro" id="IPR050679">
    <property type="entry name" value="Bact_HTH_transcr_reg"/>
</dbReference>
<dbReference type="InterPro" id="IPR036388">
    <property type="entry name" value="WH-like_DNA-bd_sf"/>
</dbReference>
<dbReference type="STRING" id="46177.SAMN05660976_02052"/>
<dbReference type="PANTHER" id="PTHR44846:SF1">
    <property type="entry name" value="MANNOSYL-D-GLYCERATE TRANSPORT_METABOLISM SYSTEM REPRESSOR MNGR-RELATED"/>
    <property type="match status" value="1"/>
</dbReference>
<keyword evidence="1" id="KW-0805">Transcription regulation</keyword>
<dbReference type="Gene3D" id="1.10.10.10">
    <property type="entry name" value="Winged helix-like DNA-binding domain superfamily/Winged helix DNA-binding domain"/>
    <property type="match status" value="1"/>
</dbReference>
<proteinExistence type="predicted"/>
<reference evidence="5 6" key="1">
    <citation type="submission" date="2016-10" db="EMBL/GenBank/DDBJ databases">
        <authorList>
            <person name="de Groot N.N."/>
        </authorList>
    </citation>
    <scope>NUCLEOTIDE SEQUENCE [LARGE SCALE GENOMIC DNA]</scope>
    <source>
        <strain evidence="5 6">DSM 43357</strain>
    </source>
</reference>
<evidence type="ECO:0000313" key="5">
    <source>
        <dbReference type="EMBL" id="SEL23041.1"/>
    </source>
</evidence>
<dbReference type="InterPro" id="IPR036390">
    <property type="entry name" value="WH_DNA-bd_sf"/>
</dbReference>
<gene>
    <name evidence="5" type="ORF">SAMN05660976_02052</name>
</gene>
<dbReference type="PRINTS" id="PR00035">
    <property type="entry name" value="HTHGNTR"/>
</dbReference>
<dbReference type="SUPFAM" id="SSF46785">
    <property type="entry name" value="Winged helix' DNA-binding domain"/>
    <property type="match status" value="1"/>
</dbReference>
<dbReference type="GO" id="GO:0003677">
    <property type="term" value="F:DNA binding"/>
    <property type="evidence" value="ECO:0007669"/>
    <property type="project" value="UniProtKB-KW"/>
</dbReference>
<evidence type="ECO:0000313" key="6">
    <source>
        <dbReference type="Proteomes" id="UP000198953"/>
    </source>
</evidence>
<dbReference type="Pfam" id="PF07702">
    <property type="entry name" value="UTRA"/>
    <property type="match status" value="1"/>
</dbReference>
<evidence type="ECO:0000256" key="1">
    <source>
        <dbReference type="ARBA" id="ARBA00023015"/>
    </source>
</evidence>
<dbReference type="CDD" id="cd07377">
    <property type="entry name" value="WHTH_GntR"/>
    <property type="match status" value="1"/>
</dbReference>
<dbReference type="GO" id="GO:0003700">
    <property type="term" value="F:DNA-binding transcription factor activity"/>
    <property type="evidence" value="ECO:0007669"/>
    <property type="project" value="InterPro"/>
</dbReference>
<dbReference type="SUPFAM" id="SSF64288">
    <property type="entry name" value="Chorismate lyase-like"/>
    <property type="match status" value="1"/>
</dbReference>
<sequence length="247" mass="27613">MTATGTPARRPAKSEHLRRHLLGLLSTRLSPHDRLPTERSLAEEFSLSRLTVRRVLDQLEQEGHVYRVQGSGTFVSEPRIAKSMELTSFSEDMRSRGRRPGSLHVTSERVPAGAEIGYALRISPSAEVLHVRRVRTADDEPMCLENSYFPSELIPGDLVLTLHGSLYAELATRGITLHRAEQTIRATVLDPADAEALQAPPFSPAFLVQRTAYDARGRAIERGESLYRGDRYFYQLTIYRDSPAATS</sequence>
<dbReference type="GO" id="GO:0045892">
    <property type="term" value="P:negative regulation of DNA-templated transcription"/>
    <property type="evidence" value="ECO:0007669"/>
    <property type="project" value="TreeGrafter"/>
</dbReference>
<dbReference type="InterPro" id="IPR011663">
    <property type="entry name" value="UTRA"/>
</dbReference>
<dbReference type="SMART" id="SM00345">
    <property type="entry name" value="HTH_GNTR"/>
    <property type="match status" value="1"/>
</dbReference>
<dbReference type="Gene3D" id="3.40.1410.10">
    <property type="entry name" value="Chorismate lyase-like"/>
    <property type="match status" value="1"/>
</dbReference>
<dbReference type="InterPro" id="IPR000524">
    <property type="entry name" value="Tscrpt_reg_HTH_GntR"/>
</dbReference>
<evidence type="ECO:0000256" key="2">
    <source>
        <dbReference type="ARBA" id="ARBA00023125"/>
    </source>
</evidence>
<evidence type="ECO:0000256" key="3">
    <source>
        <dbReference type="ARBA" id="ARBA00023163"/>
    </source>
</evidence>
<dbReference type="SMART" id="SM00866">
    <property type="entry name" value="UTRA"/>
    <property type="match status" value="1"/>
</dbReference>
<keyword evidence="6" id="KW-1185">Reference proteome</keyword>
<accession>A0A1H7NI71</accession>
<dbReference type="RefSeq" id="WP_177227301.1">
    <property type="nucleotide sequence ID" value="NZ_FOBF01000004.1"/>
</dbReference>
<protein>
    <submittedName>
        <fullName evidence="5">GntR family transcriptional regulator</fullName>
    </submittedName>
</protein>
<evidence type="ECO:0000259" key="4">
    <source>
        <dbReference type="PROSITE" id="PS50949"/>
    </source>
</evidence>
<dbReference type="Proteomes" id="UP000198953">
    <property type="component" value="Unassembled WGS sequence"/>
</dbReference>
<dbReference type="PROSITE" id="PS50949">
    <property type="entry name" value="HTH_GNTR"/>
    <property type="match status" value="1"/>
</dbReference>
<organism evidence="5 6">
    <name type="scientific">Nonomuraea pusilla</name>
    <dbReference type="NCBI Taxonomy" id="46177"/>
    <lineage>
        <taxon>Bacteria</taxon>
        <taxon>Bacillati</taxon>
        <taxon>Actinomycetota</taxon>
        <taxon>Actinomycetes</taxon>
        <taxon>Streptosporangiales</taxon>
        <taxon>Streptosporangiaceae</taxon>
        <taxon>Nonomuraea</taxon>
    </lineage>
</organism>
<dbReference type="PANTHER" id="PTHR44846">
    <property type="entry name" value="MANNOSYL-D-GLYCERATE TRANSPORT/METABOLISM SYSTEM REPRESSOR MNGR-RELATED"/>
    <property type="match status" value="1"/>
</dbReference>
<dbReference type="InterPro" id="IPR028978">
    <property type="entry name" value="Chorismate_lyase_/UTRA_dom_sf"/>
</dbReference>
<name>A0A1H7NI71_9ACTN</name>
<keyword evidence="3" id="KW-0804">Transcription</keyword>
<dbReference type="EMBL" id="FOBF01000004">
    <property type="protein sequence ID" value="SEL23041.1"/>
    <property type="molecule type" value="Genomic_DNA"/>
</dbReference>
<dbReference type="AlphaFoldDB" id="A0A1H7NI71"/>
<dbReference type="Pfam" id="PF00392">
    <property type="entry name" value="GntR"/>
    <property type="match status" value="1"/>
</dbReference>